<dbReference type="Gene3D" id="1.20.140.150">
    <property type="match status" value="1"/>
</dbReference>
<protein>
    <submittedName>
        <fullName evidence="2">Uncharacterized protein</fullName>
    </submittedName>
</protein>
<feature type="transmembrane region" description="Helical" evidence="1">
    <location>
        <begin position="139"/>
        <end position="158"/>
    </location>
</feature>
<keyword evidence="1" id="KW-0472">Membrane</keyword>
<feature type="transmembrane region" description="Helical" evidence="1">
    <location>
        <begin position="9"/>
        <end position="34"/>
    </location>
</feature>
<organism evidence="2 3">
    <name type="scientific">Diploscapter pachys</name>
    <dbReference type="NCBI Taxonomy" id="2018661"/>
    <lineage>
        <taxon>Eukaryota</taxon>
        <taxon>Metazoa</taxon>
        <taxon>Ecdysozoa</taxon>
        <taxon>Nematoda</taxon>
        <taxon>Chromadorea</taxon>
        <taxon>Rhabditida</taxon>
        <taxon>Rhabditina</taxon>
        <taxon>Rhabditomorpha</taxon>
        <taxon>Rhabditoidea</taxon>
        <taxon>Rhabditidae</taxon>
        <taxon>Diploscapter</taxon>
    </lineage>
</organism>
<gene>
    <name evidence="2" type="ORF">WR25_10952</name>
</gene>
<dbReference type="EMBL" id="LIAE01006334">
    <property type="protein sequence ID" value="PAV91133.1"/>
    <property type="molecule type" value="Genomic_DNA"/>
</dbReference>
<dbReference type="OrthoDB" id="5803795at2759"/>
<keyword evidence="1" id="KW-0812">Transmembrane</keyword>
<accession>A0A2A2LY97</accession>
<feature type="transmembrane region" description="Helical" evidence="1">
    <location>
        <begin position="180"/>
        <end position="208"/>
    </location>
</feature>
<proteinExistence type="predicted"/>
<evidence type="ECO:0000313" key="2">
    <source>
        <dbReference type="EMBL" id="PAV91133.1"/>
    </source>
</evidence>
<dbReference type="AlphaFoldDB" id="A0A2A2LY97"/>
<name>A0A2A2LY97_9BILA</name>
<dbReference type="Proteomes" id="UP000218231">
    <property type="component" value="Unassembled WGS sequence"/>
</dbReference>
<evidence type="ECO:0000313" key="3">
    <source>
        <dbReference type="Proteomes" id="UP000218231"/>
    </source>
</evidence>
<reference evidence="2 3" key="1">
    <citation type="journal article" date="2017" name="Curr. Biol.">
        <title>Genome architecture and evolution of a unichromosomal asexual nematode.</title>
        <authorList>
            <person name="Fradin H."/>
            <person name="Zegar C."/>
            <person name="Gutwein M."/>
            <person name="Lucas J."/>
            <person name="Kovtun M."/>
            <person name="Corcoran D."/>
            <person name="Baugh L.R."/>
            <person name="Kiontke K."/>
            <person name="Gunsalus K."/>
            <person name="Fitch D.H."/>
            <person name="Piano F."/>
        </authorList>
    </citation>
    <scope>NUCLEOTIDE SEQUENCE [LARGE SCALE GENOMIC DNA]</scope>
    <source>
        <strain evidence="2">PF1309</strain>
    </source>
</reference>
<sequence>MGLATGRNAALIVSCIVALIAVILMAIAFFSYGFREVHDTQKRGTKEYGLIRFCYVPDPPTYYNGPPMRPEDYSLKKVCHMRTYAPGVQYNIGNSRDHFGDFELATIILLVCAMVATVFGVGCSICTIFTAFGALAHSTLLLTGAVSALAGFLVYTYFSELKENQIDVVSGYQFNVYYSWAYYMTGAAAALIMSAFLISLFSSSLTLVRRGRAKHHHTKTVSTLPV</sequence>
<keyword evidence="3" id="KW-1185">Reference proteome</keyword>
<feature type="transmembrane region" description="Helical" evidence="1">
    <location>
        <begin position="104"/>
        <end position="132"/>
    </location>
</feature>
<comment type="caution">
    <text evidence="2">The sequence shown here is derived from an EMBL/GenBank/DDBJ whole genome shotgun (WGS) entry which is preliminary data.</text>
</comment>
<keyword evidence="1" id="KW-1133">Transmembrane helix</keyword>
<evidence type="ECO:0000256" key="1">
    <source>
        <dbReference type="SAM" id="Phobius"/>
    </source>
</evidence>